<dbReference type="InterPro" id="IPR036551">
    <property type="entry name" value="Flavin_trans-like"/>
</dbReference>
<evidence type="ECO:0000259" key="6">
    <source>
        <dbReference type="Pfam" id="PF04127"/>
    </source>
</evidence>
<evidence type="ECO:0000256" key="2">
    <source>
        <dbReference type="ARBA" id="ARBA00023239"/>
    </source>
</evidence>
<dbReference type="GO" id="GO:0004632">
    <property type="term" value="F:phosphopantothenate--cysteine ligase activity"/>
    <property type="evidence" value="ECO:0007669"/>
    <property type="project" value="UniProtKB-EC"/>
</dbReference>
<dbReference type="PANTHER" id="PTHR14359:SF6">
    <property type="entry name" value="PHOSPHOPANTOTHENOYLCYSTEINE DECARBOXYLASE"/>
    <property type="match status" value="1"/>
</dbReference>
<evidence type="ECO:0000256" key="4">
    <source>
        <dbReference type="RuleBase" id="RU364078"/>
    </source>
</evidence>
<reference evidence="7 8" key="2">
    <citation type="journal article" date="2021" name="Int. J. Syst. Evol. Microbiol.">
        <title>Roseibium litorale sp. nov., isolated from a tidal flat sediment and proposal for the reclassification of Labrenzia polysiphoniae as Roseibium polysiphoniae comb. nov.</title>
        <authorList>
            <person name="Liu Y."/>
            <person name="Pei T."/>
            <person name="Du J."/>
            <person name="Chao M."/>
            <person name="Deng M.R."/>
            <person name="Zhu H."/>
        </authorList>
    </citation>
    <scope>NUCLEOTIDE SEQUENCE [LARGE SCALE GENOMIC DNA]</scope>
    <source>
        <strain evidence="7 8">4C16A</strain>
    </source>
</reference>
<dbReference type="Proteomes" id="UP000632063">
    <property type="component" value="Unassembled WGS sequence"/>
</dbReference>
<evidence type="ECO:0000256" key="3">
    <source>
        <dbReference type="HAMAP-Rule" id="MF_02225"/>
    </source>
</evidence>
<dbReference type="Gene3D" id="3.40.50.1950">
    <property type="entry name" value="Flavin prenyltransferase-like"/>
    <property type="match status" value="1"/>
</dbReference>
<dbReference type="InterPro" id="IPR035929">
    <property type="entry name" value="CoaB-like_sf"/>
</dbReference>
<dbReference type="InterPro" id="IPR003382">
    <property type="entry name" value="Flavoprotein"/>
</dbReference>
<sequence length="408" mass="43057">MLTGKRIVLVISGGIACYKSLDLIRRLRERGARVRAVMTAGSQKFITPLAVGALTADKVYTELFDREAEQDVGHIRLARDTDLIIVAPATANLMAKMAHGIADDLATAVLLATDRPVLVAPAMNPKMWANPATLRNVETLKRDGRHFVGPNRGEMAESGEAGLGRMSEPLEIVAAAGALLRSGSQAEAAKPLAGRRIVITSGPTHEPIDPVRYIANRSSGKQGHAIAAAAAAAGAEVTLVAGPVNLPDPQGVTVVHVETAREMLAAVKTALPADVAVMAAAVADWRVASEGGQKIKKDGSGKPPSLEFVENPDILATVGHDEALRPKLLVGFAAETQNVLENAQGKLTRKRADWIVANDVSATTGIMGGDANTVRIVSASGIEDWPSMDKQEVAVRLVQRIADHLKRL</sequence>
<dbReference type="InterPro" id="IPR005252">
    <property type="entry name" value="CoaBC"/>
</dbReference>
<feature type="region of interest" description="Phosphopantothenoylcysteine decarboxylase" evidence="3">
    <location>
        <begin position="1"/>
        <end position="196"/>
    </location>
</feature>
<accession>A0ABR9CME4</accession>
<evidence type="ECO:0000259" key="5">
    <source>
        <dbReference type="Pfam" id="PF02441"/>
    </source>
</evidence>
<feature type="binding site" evidence="3">
    <location>
        <begin position="312"/>
        <end position="315"/>
    </location>
    <ligand>
        <name>CTP</name>
        <dbReference type="ChEBI" id="CHEBI:37563"/>
    </ligand>
</feature>
<feature type="binding site" evidence="3">
    <location>
        <position position="284"/>
    </location>
    <ligand>
        <name>CTP</name>
        <dbReference type="ChEBI" id="CHEBI:37563"/>
    </ligand>
</feature>
<comment type="cofactor">
    <cofactor evidence="3">
        <name>Mg(2+)</name>
        <dbReference type="ChEBI" id="CHEBI:18420"/>
    </cofactor>
</comment>
<feature type="region of interest" description="Phosphopantothenate--cysteine ligase" evidence="3">
    <location>
        <begin position="197"/>
        <end position="408"/>
    </location>
</feature>
<comment type="pathway">
    <text evidence="3 4">Cofactor biosynthesis; coenzyme A biosynthesis; CoA from (R)-pantothenate: step 3/5.</text>
</comment>
<comment type="caution">
    <text evidence="3">Lacks conserved residue(s) required for the propagation of feature annotation.</text>
</comment>
<feature type="binding site" evidence="3">
    <location>
        <position position="346"/>
    </location>
    <ligand>
        <name>CTP</name>
        <dbReference type="ChEBI" id="CHEBI:37563"/>
    </ligand>
</feature>
<comment type="function">
    <text evidence="4">Catalyzes two steps in the biosynthesis of coenzyme A. In the first step cysteine is conjugated to 4'-phosphopantothenate to form 4-phosphopantothenoylcysteine, in the latter compound is decarboxylated to form 4'-phosphopantotheine.</text>
</comment>
<dbReference type="NCBIfam" id="TIGR00521">
    <property type="entry name" value="coaBC_dfp"/>
    <property type="match status" value="1"/>
</dbReference>
<dbReference type="EC" id="6.3.2.5" evidence="3"/>
<evidence type="ECO:0000313" key="7">
    <source>
        <dbReference type="EMBL" id="MBD8891477.1"/>
    </source>
</evidence>
<dbReference type="RefSeq" id="WP_192147629.1">
    <property type="nucleotide sequence ID" value="NZ_JACYXI010000004.1"/>
</dbReference>
<evidence type="ECO:0000313" key="8">
    <source>
        <dbReference type="Proteomes" id="UP000632063"/>
    </source>
</evidence>
<reference evidence="8" key="1">
    <citation type="submission" date="2020-09" db="EMBL/GenBank/DDBJ databases">
        <title>The genome sequence of strain Labrenzia suaedae 4C16A.</title>
        <authorList>
            <person name="Liu Y."/>
        </authorList>
    </citation>
    <scope>NUCLEOTIDE SEQUENCE [LARGE SCALE GENOMIC DNA]</scope>
    <source>
        <strain evidence="8">4C16A</strain>
    </source>
</reference>
<proteinExistence type="inferred from homology"/>
<evidence type="ECO:0000256" key="1">
    <source>
        <dbReference type="ARBA" id="ARBA00022793"/>
    </source>
</evidence>
<dbReference type="PROSITE" id="PS51257">
    <property type="entry name" value="PROKAR_LIPOPROTEIN"/>
    <property type="match status" value="1"/>
</dbReference>
<keyword evidence="1 3" id="KW-0210">Decarboxylase</keyword>
<keyword evidence="3" id="KW-0479">Metal-binding</keyword>
<keyword evidence="3" id="KW-0460">Magnesium</keyword>
<dbReference type="Pfam" id="PF04127">
    <property type="entry name" value="DFP"/>
    <property type="match status" value="1"/>
</dbReference>
<feature type="domain" description="DNA/pantothenate metabolism flavoprotein C-terminal" evidence="6">
    <location>
        <begin position="192"/>
        <end position="403"/>
    </location>
</feature>
<name>A0ABR9CME4_9HYPH</name>
<dbReference type="SUPFAM" id="SSF52507">
    <property type="entry name" value="Homo-oligomeric flavin-containing Cys decarboxylases, HFCD"/>
    <property type="match status" value="1"/>
</dbReference>
<keyword evidence="3 4" id="KW-0288">FMN</keyword>
<organism evidence="7 8">
    <name type="scientific">Roseibium litorale</name>
    <dbReference type="NCBI Taxonomy" id="2803841"/>
    <lineage>
        <taxon>Bacteria</taxon>
        <taxon>Pseudomonadati</taxon>
        <taxon>Pseudomonadota</taxon>
        <taxon>Alphaproteobacteria</taxon>
        <taxon>Hyphomicrobiales</taxon>
        <taxon>Stappiaceae</taxon>
        <taxon>Roseibium</taxon>
    </lineage>
</organism>
<comment type="similarity">
    <text evidence="3 4">In the C-terminal section; belongs to the PPC synthetase family.</text>
</comment>
<keyword evidence="2 3" id="KW-0456">Lyase</keyword>
<dbReference type="HAMAP" id="MF_02225">
    <property type="entry name" value="CoaBC"/>
    <property type="match status" value="1"/>
</dbReference>
<dbReference type="GO" id="GO:0004633">
    <property type="term" value="F:phosphopantothenoylcysteine decarboxylase activity"/>
    <property type="evidence" value="ECO:0007669"/>
    <property type="project" value="UniProtKB-EC"/>
</dbReference>
<keyword evidence="3 4" id="KW-0285">Flavoprotein</keyword>
<dbReference type="EMBL" id="JACYXI010000004">
    <property type="protein sequence ID" value="MBD8891477.1"/>
    <property type="molecule type" value="Genomic_DNA"/>
</dbReference>
<dbReference type="Pfam" id="PF02441">
    <property type="entry name" value="Flavoprotein"/>
    <property type="match status" value="1"/>
</dbReference>
<comment type="caution">
    <text evidence="7">The sequence shown here is derived from an EMBL/GenBank/DDBJ whole genome shotgun (WGS) entry which is preliminary data.</text>
</comment>
<comment type="cofactor">
    <cofactor evidence="3">
        <name>FMN</name>
        <dbReference type="ChEBI" id="CHEBI:58210"/>
    </cofactor>
    <text evidence="3">Binds 1 FMN per subunit.</text>
</comment>
<keyword evidence="3" id="KW-0511">Multifunctional enzyme</keyword>
<comment type="function">
    <text evidence="3">Catalyzes two sequential steps in the biosynthesis of coenzyme A. In the first step cysteine is conjugated to 4'-phosphopantothenate to form 4-phosphopantothenoylcysteine. In the second step the latter compound is decarboxylated to form 4'-phosphopantotheine.</text>
</comment>
<feature type="binding site" evidence="3">
    <location>
        <position position="294"/>
    </location>
    <ligand>
        <name>CTP</name>
        <dbReference type="ChEBI" id="CHEBI:37563"/>
    </ligand>
</feature>
<keyword evidence="8" id="KW-1185">Reference proteome</keyword>
<dbReference type="InterPro" id="IPR007085">
    <property type="entry name" value="DNA/pantothenate-metab_flavo_C"/>
</dbReference>
<feature type="binding site" evidence="3">
    <location>
        <position position="350"/>
    </location>
    <ligand>
        <name>CTP</name>
        <dbReference type="ChEBI" id="CHEBI:37563"/>
    </ligand>
</feature>
<feature type="domain" description="Flavoprotein" evidence="5">
    <location>
        <begin position="5"/>
        <end position="174"/>
    </location>
</feature>
<keyword evidence="3 4" id="KW-0436">Ligase</keyword>
<dbReference type="Gene3D" id="3.40.50.10300">
    <property type="entry name" value="CoaB-like"/>
    <property type="match status" value="1"/>
</dbReference>
<gene>
    <name evidence="3 7" type="primary">coaBC</name>
    <name evidence="7" type="ORF">IG616_07960</name>
</gene>
<dbReference type="PANTHER" id="PTHR14359">
    <property type="entry name" value="HOMO-OLIGOMERIC FLAVIN CONTAINING CYS DECARBOXYLASE FAMILY"/>
    <property type="match status" value="1"/>
</dbReference>
<comment type="similarity">
    <text evidence="3 4">In the N-terminal section; belongs to the HFCD (homo-oligomeric flavin containing Cys decarboxylase) superfamily.</text>
</comment>
<comment type="pathway">
    <text evidence="3 4">Cofactor biosynthesis; coenzyme A biosynthesis; CoA from (R)-pantothenate: step 2/5.</text>
</comment>
<feature type="binding site" evidence="3">
    <location>
        <position position="332"/>
    </location>
    <ligand>
        <name>CTP</name>
        <dbReference type="ChEBI" id="CHEBI:37563"/>
    </ligand>
</feature>
<protein>
    <recommendedName>
        <fullName evidence="3">Coenzyme A biosynthesis bifunctional protein CoaBC</fullName>
    </recommendedName>
    <alternativeName>
        <fullName evidence="3">DNA/pantothenate metabolism flavoprotein</fullName>
    </alternativeName>
    <alternativeName>
        <fullName evidence="3">Phosphopantothenoylcysteine synthetase/decarboxylase</fullName>
        <shortName evidence="3">PPCS-PPCDC</shortName>
    </alternativeName>
    <domain>
        <recommendedName>
            <fullName evidence="3">Phosphopantothenoylcysteine decarboxylase</fullName>
            <shortName evidence="3">PPC decarboxylase</shortName>
            <shortName evidence="3">PPC-DC</shortName>
            <ecNumber evidence="3">4.1.1.36</ecNumber>
        </recommendedName>
        <alternativeName>
            <fullName evidence="3">CoaC</fullName>
        </alternativeName>
    </domain>
    <domain>
        <recommendedName>
            <fullName evidence="3">Phosphopantothenate--cysteine ligase</fullName>
            <ecNumber evidence="3">6.3.2.5</ecNumber>
        </recommendedName>
        <alternativeName>
            <fullName evidence="3">CoaB</fullName>
        </alternativeName>
        <alternativeName>
            <fullName evidence="3">Phosphopantothenoylcysteine synthetase</fullName>
            <shortName evidence="3">PPC synthetase</shortName>
            <shortName evidence="3">PPC-S</shortName>
        </alternativeName>
    </domain>
</protein>
<dbReference type="EC" id="4.1.1.36" evidence="3"/>
<comment type="catalytic activity">
    <reaction evidence="3 4">
        <text>N-[(R)-4-phosphopantothenoyl]-L-cysteine + H(+) = (R)-4'-phosphopantetheine + CO2</text>
        <dbReference type="Rhea" id="RHEA:16793"/>
        <dbReference type="ChEBI" id="CHEBI:15378"/>
        <dbReference type="ChEBI" id="CHEBI:16526"/>
        <dbReference type="ChEBI" id="CHEBI:59458"/>
        <dbReference type="ChEBI" id="CHEBI:61723"/>
        <dbReference type="EC" id="4.1.1.36"/>
    </reaction>
</comment>
<comment type="catalytic activity">
    <reaction evidence="3 4">
        <text>(R)-4'-phosphopantothenate + L-cysteine + CTP = N-[(R)-4-phosphopantothenoyl]-L-cysteine + CMP + diphosphate + H(+)</text>
        <dbReference type="Rhea" id="RHEA:19397"/>
        <dbReference type="ChEBI" id="CHEBI:10986"/>
        <dbReference type="ChEBI" id="CHEBI:15378"/>
        <dbReference type="ChEBI" id="CHEBI:33019"/>
        <dbReference type="ChEBI" id="CHEBI:35235"/>
        <dbReference type="ChEBI" id="CHEBI:37563"/>
        <dbReference type="ChEBI" id="CHEBI:59458"/>
        <dbReference type="ChEBI" id="CHEBI:60377"/>
        <dbReference type="EC" id="6.3.2.5"/>
    </reaction>
</comment>
<dbReference type="SUPFAM" id="SSF102645">
    <property type="entry name" value="CoaB-like"/>
    <property type="match status" value="1"/>
</dbReference>